<accession>A0AAD9DB47</accession>
<dbReference type="EMBL" id="JATAAI010000018">
    <property type="protein sequence ID" value="KAK1739365.1"/>
    <property type="molecule type" value="Genomic_DNA"/>
</dbReference>
<evidence type="ECO:0000313" key="2">
    <source>
        <dbReference type="EMBL" id="KAK1739365.1"/>
    </source>
</evidence>
<reference evidence="2" key="1">
    <citation type="submission" date="2023-06" db="EMBL/GenBank/DDBJ databases">
        <title>Survivors Of The Sea: Transcriptome response of Skeletonema marinoi to long-term dormancy.</title>
        <authorList>
            <person name="Pinder M.I.M."/>
            <person name="Kourtchenko O."/>
            <person name="Robertson E.K."/>
            <person name="Larsson T."/>
            <person name="Maumus F."/>
            <person name="Osuna-Cruz C.M."/>
            <person name="Vancaester E."/>
            <person name="Stenow R."/>
            <person name="Vandepoele K."/>
            <person name="Ploug H."/>
            <person name="Bruchert V."/>
            <person name="Godhe A."/>
            <person name="Topel M."/>
        </authorList>
    </citation>
    <scope>NUCLEOTIDE SEQUENCE</scope>
    <source>
        <strain evidence="2">R05AC</strain>
    </source>
</reference>
<sequence length="373" mass="41108">MSKQPTVLITGASGMLGRALHRLLLTSSSYNVVGTGHSRLTVTHYHEHFPPPNNDTAHSSPSAAAAAADSLANTVELHKLDLLDHKATTEFIQHHHPDIIIHCAAQRYPDAFESNLEESIQLNVESTRHLAQICMSQPDYRPHLIYISTSYVFDGGVISKEFPPYVPTSVANPINNYGRSKWDGECAIRDVMNVAKSNSDCRGRGIIVRVPLLYGEDCIQLDESPALEMMKVLLPATAGSTIKKKKIDNWALRFPTSCEDVAKALKLMIDRALIDKHFDGTYHVSSPHGITKYGLLQLQSQLLNVPKSELDERAVGNDDNPSAANPLAAPRPQCTQLNCEDTWSALGCQVEFTTLQDGMRRSSRGFPGRFIGQ</sequence>
<dbReference type="InterPro" id="IPR005913">
    <property type="entry name" value="dTDP_dehydrorham_reduct"/>
</dbReference>
<dbReference type="CDD" id="cd05254">
    <property type="entry name" value="dTDP_HR_like_SDR_e"/>
    <property type="match status" value="1"/>
</dbReference>
<dbReference type="InterPro" id="IPR036291">
    <property type="entry name" value="NAD(P)-bd_dom_sf"/>
</dbReference>
<dbReference type="GO" id="GO:0008831">
    <property type="term" value="F:dTDP-4-dehydrorhamnose reductase activity"/>
    <property type="evidence" value="ECO:0007669"/>
    <property type="project" value="UniProtKB-EC"/>
</dbReference>
<dbReference type="PANTHER" id="PTHR10491">
    <property type="entry name" value="DTDP-4-DEHYDRORHAMNOSE REDUCTASE"/>
    <property type="match status" value="1"/>
</dbReference>
<keyword evidence="2" id="KW-0560">Oxidoreductase</keyword>
<name>A0AAD9DB47_9STRA</name>
<dbReference type="AlphaFoldDB" id="A0AAD9DB47"/>
<dbReference type="Proteomes" id="UP001224775">
    <property type="component" value="Unassembled WGS sequence"/>
</dbReference>
<protein>
    <submittedName>
        <fullName evidence="2">dTDP-4-dehydrorhamnose reductase family protein</fullName>
        <ecNumber evidence="2">1.1.1.133</ecNumber>
    </submittedName>
</protein>
<dbReference type="GO" id="GO:0048269">
    <property type="term" value="C:methionine adenosyltransferase complex"/>
    <property type="evidence" value="ECO:0007669"/>
    <property type="project" value="TreeGrafter"/>
</dbReference>
<dbReference type="Gene3D" id="3.40.50.720">
    <property type="entry name" value="NAD(P)-binding Rossmann-like Domain"/>
    <property type="match status" value="1"/>
</dbReference>
<evidence type="ECO:0000259" key="1">
    <source>
        <dbReference type="Pfam" id="PF04321"/>
    </source>
</evidence>
<dbReference type="InterPro" id="IPR029903">
    <property type="entry name" value="RmlD-like-bd"/>
</dbReference>
<gene>
    <name evidence="2" type="ORF">QTG54_009908</name>
</gene>
<dbReference type="PANTHER" id="PTHR10491:SF4">
    <property type="entry name" value="METHIONINE ADENOSYLTRANSFERASE 2 SUBUNIT BETA"/>
    <property type="match status" value="1"/>
</dbReference>
<feature type="domain" description="RmlD-like substrate binding" evidence="1">
    <location>
        <begin position="6"/>
        <end position="348"/>
    </location>
</feature>
<dbReference type="SUPFAM" id="SSF51735">
    <property type="entry name" value="NAD(P)-binding Rossmann-fold domains"/>
    <property type="match status" value="1"/>
</dbReference>
<keyword evidence="3" id="KW-1185">Reference proteome</keyword>
<dbReference type="Pfam" id="PF04321">
    <property type="entry name" value="RmlD_sub_bind"/>
    <property type="match status" value="1"/>
</dbReference>
<dbReference type="GO" id="GO:0006556">
    <property type="term" value="P:S-adenosylmethionine biosynthetic process"/>
    <property type="evidence" value="ECO:0007669"/>
    <property type="project" value="TreeGrafter"/>
</dbReference>
<proteinExistence type="predicted"/>
<evidence type="ECO:0000313" key="3">
    <source>
        <dbReference type="Proteomes" id="UP001224775"/>
    </source>
</evidence>
<organism evidence="2 3">
    <name type="scientific">Skeletonema marinoi</name>
    <dbReference type="NCBI Taxonomy" id="267567"/>
    <lineage>
        <taxon>Eukaryota</taxon>
        <taxon>Sar</taxon>
        <taxon>Stramenopiles</taxon>
        <taxon>Ochrophyta</taxon>
        <taxon>Bacillariophyta</taxon>
        <taxon>Coscinodiscophyceae</taxon>
        <taxon>Thalassiosirophycidae</taxon>
        <taxon>Thalassiosirales</taxon>
        <taxon>Skeletonemataceae</taxon>
        <taxon>Skeletonema</taxon>
        <taxon>Skeletonema marinoi-dohrnii complex</taxon>
    </lineage>
</organism>
<dbReference type="GO" id="GO:0048270">
    <property type="term" value="F:methionine adenosyltransferase regulator activity"/>
    <property type="evidence" value="ECO:0007669"/>
    <property type="project" value="TreeGrafter"/>
</dbReference>
<comment type="caution">
    <text evidence="2">The sequence shown here is derived from an EMBL/GenBank/DDBJ whole genome shotgun (WGS) entry which is preliminary data.</text>
</comment>
<dbReference type="EC" id="1.1.1.133" evidence="2"/>